<dbReference type="CDD" id="cd06170">
    <property type="entry name" value="LuxR_C_like"/>
    <property type="match status" value="1"/>
</dbReference>
<dbReference type="GO" id="GO:0005737">
    <property type="term" value="C:cytoplasm"/>
    <property type="evidence" value="ECO:0007669"/>
    <property type="project" value="TreeGrafter"/>
</dbReference>
<evidence type="ECO:0000313" key="5">
    <source>
        <dbReference type="Proteomes" id="UP000245639"/>
    </source>
</evidence>
<sequence length="946" mass="99220">MVEQLLCPRVVGRDAELVAVHETVAAAARGFGGGTVLLGEAGAGKSRLVDEARDAARARGLTVLGGRCVEVAGVPFGPFVEAVAAAERAGAPRGAALAAARTVLDRPAGGRDVSTPTEVAEAVLRLLREAAGGGGALLVVEDLHWADLETVAALDHLLAHSADHGAGCLVTLRPGGDAHGRARRWGDTRTARLVELLPLSGADVERMVRLCLGVDAVVTGLLEFVRERADGLPFLVEELLAGLRRSGALLPVDGGWQVIERRLRVTVPPTLADAVTAGFTALHPRTQGVLQAASLLGRRVAWDLLPRVTGLAPDVVLASLREATYAGFLAADPDDPGALRFRHALIRDHIAALLLAPERAVLARRALDAVDDVHPGLPGPWCALGAQLADMAGDRGRTARLLTELGGRELRRGALATATTHLERALELLDPEDSLLALEELVAAHALAGDVDAALERGVPALDERRARADAPARLLELELALGRALLIAGRYVEARRHAVRAGAVDTASAAVLSAQVDVSAGDPEQAEATARAAIRSGRLAPDAACEAWEVVGRAARLRDVEAAEQAFTTALDLAERHGLAASRARALHELGTVDLLDTMRTDRLGQARAAAIETGAAATLAVVDFHLAEALVARQRVAEGREAAGRAIATARRIGSSVLAPALLTLARSHAHELAVEAMEGALDRARACAPGDPEIEAGEWGRVRAMLALHRGEPAEARAALDRAVVALRAVPGHHFPHWGLWALLHAVTGGDPDTVADAASAPGGDTRFNRALVRTAEAVWRGPRDPRAAEERFVAGVADLGAYVDGEWLVHLVGWLAAPAAHRDGWGDPVGWLQAAVRWFADHDRPRLATSCRTGLRAVGGPVPRRGRGTSSVPDELLALGVSSREVDVLRLLGRRLTNNGIAEALVLSPRTVEKHVASLLRKTGSADRAALEAHAAVLSARP</sequence>
<dbReference type="GO" id="GO:0005524">
    <property type="term" value="F:ATP binding"/>
    <property type="evidence" value="ECO:0007669"/>
    <property type="project" value="UniProtKB-KW"/>
</dbReference>
<dbReference type="SUPFAM" id="SSF46894">
    <property type="entry name" value="C-terminal effector domain of the bipartite response regulators"/>
    <property type="match status" value="1"/>
</dbReference>
<dbReference type="GO" id="GO:0006355">
    <property type="term" value="P:regulation of DNA-templated transcription"/>
    <property type="evidence" value="ECO:0007669"/>
    <property type="project" value="InterPro"/>
</dbReference>
<dbReference type="Proteomes" id="UP000245639">
    <property type="component" value="Unassembled WGS sequence"/>
</dbReference>
<evidence type="ECO:0000259" key="3">
    <source>
        <dbReference type="PROSITE" id="PS50043"/>
    </source>
</evidence>
<dbReference type="GO" id="GO:0003677">
    <property type="term" value="F:DNA binding"/>
    <property type="evidence" value="ECO:0007669"/>
    <property type="project" value="InterPro"/>
</dbReference>
<dbReference type="Pfam" id="PF00196">
    <property type="entry name" value="GerE"/>
    <property type="match status" value="1"/>
</dbReference>
<organism evidence="4 5">
    <name type="scientific">Actinomycetospora cinnamomea</name>
    <dbReference type="NCBI Taxonomy" id="663609"/>
    <lineage>
        <taxon>Bacteria</taxon>
        <taxon>Bacillati</taxon>
        <taxon>Actinomycetota</taxon>
        <taxon>Actinomycetes</taxon>
        <taxon>Pseudonocardiales</taxon>
        <taxon>Pseudonocardiaceae</taxon>
        <taxon>Actinomycetospora</taxon>
    </lineage>
</organism>
<protein>
    <submittedName>
        <fullName evidence="4">Regulatory LuxR family protein</fullName>
    </submittedName>
</protein>
<dbReference type="PANTHER" id="PTHR16305:SF28">
    <property type="entry name" value="GUANYLATE CYCLASE DOMAIN-CONTAINING PROTEIN"/>
    <property type="match status" value="1"/>
</dbReference>
<accession>A0A2U1F2J7</accession>
<dbReference type="InterPro" id="IPR016032">
    <property type="entry name" value="Sig_transdc_resp-reg_C-effctor"/>
</dbReference>
<name>A0A2U1F2J7_9PSEU</name>
<dbReference type="InterPro" id="IPR000792">
    <property type="entry name" value="Tscrpt_reg_LuxR_C"/>
</dbReference>
<dbReference type="Gene3D" id="1.25.40.10">
    <property type="entry name" value="Tetratricopeptide repeat domain"/>
    <property type="match status" value="1"/>
</dbReference>
<dbReference type="InterPro" id="IPR027417">
    <property type="entry name" value="P-loop_NTPase"/>
</dbReference>
<dbReference type="SUPFAM" id="SSF48452">
    <property type="entry name" value="TPR-like"/>
    <property type="match status" value="1"/>
</dbReference>
<keyword evidence="2" id="KW-0067">ATP-binding</keyword>
<feature type="domain" description="HTH luxR-type" evidence="3">
    <location>
        <begin position="876"/>
        <end position="943"/>
    </location>
</feature>
<dbReference type="Gene3D" id="1.10.10.10">
    <property type="entry name" value="Winged helix-like DNA-binding domain superfamily/Winged helix DNA-binding domain"/>
    <property type="match status" value="1"/>
</dbReference>
<keyword evidence="5" id="KW-1185">Reference proteome</keyword>
<dbReference type="SUPFAM" id="SSF52540">
    <property type="entry name" value="P-loop containing nucleoside triphosphate hydrolases"/>
    <property type="match status" value="1"/>
</dbReference>
<comment type="caution">
    <text evidence="4">The sequence shown here is derived from an EMBL/GenBank/DDBJ whole genome shotgun (WGS) entry which is preliminary data.</text>
</comment>
<dbReference type="InterPro" id="IPR041664">
    <property type="entry name" value="AAA_16"/>
</dbReference>
<proteinExistence type="predicted"/>
<dbReference type="PANTHER" id="PTHR16305">
    <property type="entry name" value="TESTICULAR SOLUBLE ADENYLYL CYCLASE"/>
    <property type="match status" value="1"/>
</dbReference>
<dbReference type="InterPro" id="IPR036388">
    <property type="entry name" value="WH-like_DNA-bd_sf"/>
</dbReference>
<evidence type="ECO:0000256" key="2">
    <source>
        <dbReference type="ARBA" id="ARBA00022840"/>
    </source>
</evidence>
<dbReference type="InterPro" id="IPR011990">
    <property type="entry name" value="TPR-like_helical_dom_sf"/>
</dbReference>
<dbReference type="GO" id="GO:0004016">
    <property type="term" value="F:adenylate cyclase activity"/>
    <property type="evidence" value="ECO:0007669"/>
    <property type="project" value="TreeGrafter"/>
</dbReference>
<evidence type="ECO:0000256" key="1">
    <source>
        <dbReference type="ARBA" id="ARBA00022741"/>
    </source>
</evidence>
<dbReference type="Pfam" id="PF13191">
    <property type="entry name" value="AAA_16"/>
    <property type="match status" value="1"/>
</dbReference>
<dbReference type="SMART" id="SM00421">
    <property type="entry name" value="HTH_LUXR"/>
    <property type="match status" value="1"/>
</dbReference>
<dbReference type="EMBL" id="QEKW01000013">
    <property type="protein sequence ID" value="PVZ06405.1"/>
    <property type="molecule type" value="Genomic_DNA"/>
</dbReference>
<gene>
    <name evidence="4" type="ORF">C8D89_113143</name>
</gene>
<evidence type="ECO:0000313" key="4">
    <source>
        <dbReference type="EMBL" id="PVZ06405.1"/>
    </source>
</evidence>
<reference evidence="4 5" key="1">
    <citation type="submission" date="2018-04" db="EMBL/GenBank/DDBJ databases">
        <title>Genomic Encyclopedia of Type Strains, Phase IV (KMG-IV): sequencing the most valuable type-strain genomes for metagenomic binning, comparative biology and taxonomic classification.</title>
        <authorList>
            <person name="Goeker M."/>
        </authorList>
    </citation>
    <scope>NUCLEOTIDE SEQUENCE [LARGE SCALE GENOMIC DNA]</scope>
    <source>
        <strain evidence="4 5">DSM 45771</strain>
    </source>
</reference>
<dbReference type="AlphaFoldDB" id="A0A2U1F2J7"/>
<keyword evidence="1" id="KW-0547">Nucleotide-binding</keyword>
<dbReference type="PROSITE" id="PS50043">
    <property type="entry name" value="HTH_LUXR_2"/>
    <property type="match status" value="1"/>
</dbReference>